<dbReference type="Proteomes" id="UP001155660">
    <property type="component" value="Chromosome B22"/>
</dbReference>
<dbReference type="PROSITE" id="PS01346">
    <property type="entry name" value="CLAUDIN"/>
    <property type="match status" value="1"/>
</dbReference>
<keyword evidence="4 8" id="KW-0812">Transmembrane</keyword>
<sequence>MCVVKKTNHEGPQERAIREHLCCVSNSMALQLIGYILSITGLCGLIIGTFTNEWEILGHDNDKTVILDKYKGLWMECSVDSSSRMTCTSYTSLLHQTFEIRLGRAIMITSIVFSSLAALVAISGLRCTRCLEENEMSKDRAAFLGGILSVCGGLLALGITSWFIYGIVDNFFQNDKKTERYVVGRSLIAAFVASVLCLFGGILLCACSVTHLQSKKILSKHPVSRSPEKDYV</sequence>
<keyword evidence="6 8" id="KW-1133">Transmembrane helix</keyword>
<dbReference type="InterPro" id="IPR017974">
    <property type="entry name" value="Claudin_CS"/>
</dbReference>
<evidence type="ECO:0000256" key="2">
    <source>
        <dbReference type="ARBA" id="ARBA00022427"/>
    </source>
</evidence>
<dbReference type="AlphaFoldDB" id="A0A9Q9ZHF1"/>
<dbReference type="GO" id="GO:0005923">
    <property type="term" value="C:bicellular tight junction"/>
    <property type="evidence" value="ECO:0007669"/>
    <property type="project" value="UniProtKB-SubCell"/>
</dbReference>
<name>A0A9Q9ZHF1_CYPCA</name>
<keyword evidence="3 8" id="KW-1003">Cell membrane</keyword>
<feature type="transmembrane region" description="Helical" evidence="8">
    <location>
        <begin position="143"/>
        <end position="168"/>
    </location>
</feature>
<dbReference type="RefSeq" id="XP_018957699.2">
    <property type="nucleotide sequence ID" value="XM_019102154.2"/>
</dbReference>
<feature type="transmembrane region" description="Helical" evidence="8">
    <location>
        <begin position="28"/>
        <end position="50"/>
    </location>
</feature>
<evidence type="ECO:0000256" key="3">
    <source>
        <dbReference type="ARBA" id="ARBA00022475"/>
    </source>
</evidence>
<keyword evidence="7 8" id="KW-0472">Membrane</keyword>
<dbReference type="InterPro" id="IPR004031">
    <property type="entry name" value="PMP22/EMP/MP20/Claudin"/>
</dbReference>
<evidence type="ECO:0000256" key="1">
    <source>
        <dbReference type="ARBA" id="ARBA00008295"/>
    </source>
</evidence>
<accession>A0A9Q9ZHF1</accession>
<comment type="similarity">
    <text evidence="1 8">Belongs to the claudin family.</text>
</comment>
<feature type="transmembrane region" description="Helical" evidence="8">
    <location>
        <begin position="102"/>
        <end position="122"/>
    </location>
</feature>
<gene>
    <name evidence="9" type="primary">LOC109087971</name>
</gene>
<reference evidence="9" key="1">
    <citation type="submission" date="2025-08" db="UniProtKB">
        <authorList>
            <consortium name="RefSeq"/>
        </authorList>
    </citation>
    <scope>IDENTIFICATION</scope>
    <source>
        <tissue evidence="9">Muscle</tissue>
    </source>
</reference>
<dbReference type="PANTHER" id="PTHR12002">
    <property type="entry name" value="CLAUDIN"/>
    <property type="match status" value="1"/>
</dbReference>
<protein>
    <recommendedName>
        <fullName evidence="8">Claudin</fullName>
    </recommendedName>
</protein>
<comment type="subcellular location">
    <subcellularLocation>
        <location evidence="8">Cell junction</location>
        <location evidence="8">Tight junction</location>
    </subcellularLocation>
    <subcellularLocation>
        <location evidence="8">Cell membrane</location>
        <topology evidence="8">Multi-pass membrane protein</topology>
    </subcellularLocation>
</comment>
<evidence type="ECO:0000256" key="8">
    <source>
        <dbReference type="RuleBase" id="RU060637"/>
    </source>
</evidence>
<feature type="transmembrane region" description="Helical" evidence="8">
    <location>
        <begin position="188"/>
        <end position="212"/>
    </location>
</feature>
<comment type="function">
    <text evidence="8">Claudins function as major constituents of the tight junction complexes that regulate the permeability of epithelia.</text>
</comment>
<keyword evidence="5 8" id="KW-0965">Cell junction</keyword>
<dbReference type="KEGG" id="ccar:109087971"/>
<dbReference type="InterPro" id="IPR006187">
    <property type="entry name" value="Claudin"/>
</dbReference>
<evidence type="ECO:0000256" key="7">
    <source>
        <dbReference type="ARBA" id="ARBA00023136"/>
    </source>
</evidence>
<dbReference type="GO" id="GO:0005198">
    <property type="term" value="F:structural molecule activity"/>
    <property type="evidence" value="ECO:0007669"/>
    <property type="project" value="InterPro"/>
</dbReference>
<evidence type="ECO:0000313" key="9">
    <source>
        <dbReference type="RefSeq" id="XP_018957699.2"/>
    </source>
</evidence>
<evidence type="ECO:0000256" key="6">
    <source>
        <dbReference type="ARBA" id="ARBA00022989"/>
    </source>
</evidence>
<evidence type="ECO:0000256" key="5">
    <source>
        <dbReference type="ARBA" id="ARBA00022949"/>
    </source>
</evidence>
<evidence type="ECO:0000256" key="4">
    <source>
        <dbReference type="ARBA" id="ARBA00022692"/>
    </source>
</evidence>
<keyword evidence="2 8" id="KW-0796">Tight junction</keyword>
<dbReference type="GO" id="GO:0005886">
    <property type="term" value="C:plasma membrane"/>
    <property type="evidence" value="ECO:0007669"/>
    <property type="project" value="UniProtKB-SubCell"/>
</dbReference>
<proteinExistence type="inferred from homology"/>
<dbReference type="OrthoDB" id="8928700at2759"/>
<organism evidence="9">
    <name type="scientific">Cyprinus carpio</name>
    <name type="common">Common carp</name>
    <dbReference type="NCBI Taxonomy" id="7962"/>
    <lineage>
        <taxon>Eukaryota</taxon>
        <taxon>Metazoa</taxon>
        <taxon>Chordata</taxon>
        <taxon>Craniata</taxon>
        <taxon>Vertebrata</taxon>
        <taxon>Euteleostomi</taxon>
        <taxon>Actinopterygii</taxon>
        <taxon>Neopterygii</taxon>
        <taxon>Teleostei</taxon>
        <taxon>Ostariophysi</taxon>
        <taxon>Cypriniformes</taxon>
        <taxon>Cyprinidae</taxon>
        <taxon>Cyprininae</taxon>
        <taxon>Cyprinus</taxon>
    </lineage>
</organism>
<dbReference type="Pfam" id="PF00822">
    <property type="entry name" value="PMP22_Claudin"/>
    <property type="match status" value="1"/>
</dbReference>
<dbReference type="GeneID" id="109087971"/>